<dbReference type="EMBL" id="MU275876">
    <property type="protein sequence ID" value="KAI0049185.1"/>
    <property type="molecule type" value="Genomic_DNA"/>
</dbReference>
<name>A0ACB8RZY8_9AGAM</name>
<sequence>MRPSITLPRSLTWPPREGALFFLFFFLFYSFLHPPTRLFPPHFESFVRIPSPSLAQPTPTPTRNVSLHSPRLSALRLPRASGRLPPPPPLPRSPPLPKRAWHRLPWLHERDPKLGRRHPPHSGPTASRSRPDVSQSPPRRRGPLTTLLQARRMGISQDCPQTSPFSPS</sequence>
<reference evidence="1" key="1">
    <citation type="submission" date="2021-02" db="EMBL/GenBank/DDBJ databases">
        <authorList>
            <consortium name="DOE Joint Genome Institute"/>
            <person name="Ahrendt S."/>
            <person name="Looney B.P."/>
            <person name="Miyauchi S."/>
            <person name="Morin E."/>
            <person name="Drula E."/>
            <person name="Courty P.E."/>
            <person name="Chicoki N."/>
            <person name="Fauchery L."/>
            <person name="Kohler A."/>
            <person name="Kuo A."/>
            <person name="Labutti K."/>
            <person name="Pangilinan J."/>
            <person name="Lipzen A."/>
            <person name="Riley R."/>
            <person name="Andreopoulos W."/>
            <person name="He G."/>
            <person name="Johnson J."/>
            <person name="Barry K.W."/>
            <person name="Grigoriev I.V."/>
            <person name="Nagy L."/>
            <person name="Hibbett D."/>
            <person name="Henrissat B."/>
            <person name="Matheny P.B."/>
            <person name="Labbe J."/>
            <person name="Martin F."/>
        </authorList>
    </citation>
    <scope>NUCLEOTIDE SEQUENCE</scope>
    <source>
        <strain evidence="1">FP105234-sp</strain>
    </source>
</reference>
<organism evidence="1 2">
    <name type="scientific">Auriscalpium vulgare</name>
    <dbReference type="NCBI Taxonomy" id="40419"/>
    <lineage>
        <taxon>Eukaryota</taxon>
        <taxon>Fungi</taxon>
        <taxon>Dikarya</taxon>
        <taxon>Basidiomycota</taxon>
        <taxon>Agaricomycotina</taxon>
        <taxon>Agaricomycetes</taxon>
        <taxon>Russulales</taxon>
        <taxon>Auriscalpiaceae</taxon>
        <taxon>Auriscalpium</taxon>
    </lineage>
</organism>
<evidence type="ECO:0000313" key="1">
    <source>
        <dbReference type="EMBL" id="KAI0049185.1"/>
    </source>
</evidence>
<evidence type="ECO:0000313" key="2">
    <source>
        <dbReference type="Proteomes" id="UP000814033"/>
    </source>
</evidence>
<comment type="caution">
    <text evidence="1">The sequence shown here is derived from an EMBL/GenBank/DDBJ whole genome shotgun (WGS) entry which is preliminary data.</text>
</comment>
<accession>A0ACB8RZY8</accession>
<reference evidence="1" key="2">
    <citation type="journal article" date="2022" name="New Phytol.">
        <title>Evolutionary transition to the ectomycorrhizal habit in the genomes of a hyperdiverse lineage of mushroom-forming fungi.</title>
        <authorList>
            <person name="Looney B."/>
            <person name="Miyauchi S."/>
            <person name="Morin E."/>
            <person name="Drula E."/>
            <person name="Courty P.E."/>
            <person name="Kohler A."/>
            <person name="Kuo A."/>
            <person name="LaButti K."/>
            <person name="Pangilinan J."/>
            <person name="Lipzen A."/>
            <person name="Riley R."/>
            <person name="Andreopoulos W."/>
            <person name="He G."/>
            <person name="Johnson J."/>
            <person name="Nolan M."/>
            <person name="Tritt A."/>
            <person name="Barry K.W."/>
            <person name="Grigoriev I.V."/>
            <person name="Nagy L.G."/>
            <person name="Hibbett D."/>
            <person name="Henrissat B."/>
            <person name="Matheny P.B."/>
            <person name="Labbe J."/>
            <person name="Martin F.M."/>
        </authorList>
    </citation>
    <scope>NUCLEOTIDE SEQUENCE</scope>
    <source>
        <strain evidence="1">FP105234-sp</strain>
    </source>
</reference>
<proteinExistence type="predicted"/>
<keyword evidence="2" id="KW-1185">Reference proteome</keyword>
<dbReference type="Proteomes" id="UP000814033">
    <property type="component" value="Unassembled WGS sequence"/>
</dbReference>
<gene>
    <name evidence="1" type="ORF">FA95DRAFT_920236</name>
</gene>
<protein>
    <submittedName>
        <fullName evidence="1">Uncharacterized protein</fullName>
    </submittedName>
</protein>